<evidence type="ECO:0000256" key="6">
    <source>
        <dbReference type="ARBA" id="ARBA00023242"/>
    </source>
</evidence>
<dbReference type="GO" id="GO:0005634">
    <property type="term" value="C:nucleus"/>
    <property type="evidence" value="ECO:0007669"/>
    <property type="project" value="UniProtKB-SubCell"/>
</dbReference>
<keyword evidence="3" id="KW-0805">Transcription regulation</keyword>
<evidence type="ECO:0000259" key="9">
    <source>
        <dbReference type="PROSITE" id="PS00434"/>
    </source>
</evidence>
<dbReference type="AlphaFoldDB" id="A0A1X2GVS7"/>
<evidence type="ECO:0000256" key="1">
    <source>
        <dbReference type="ARBA" id="ARBA00004123"/>
    </source>
</evidence>
<dbReference type="Pfam" id="PF00447">
    <property type="entry name" value="HSF_DNA-bind"/>
    <property type="match status" value="1"/>
</dbReference>
<evidence type="ECO:0000313" key="11">
    <source>
        <dbReference type="Proteomes" id="UP000242146"/>
    </source>
</evidence>
<keyword evidence="4" id="KW-0238">DNA-binding</keyword>
<comment type="subcellular location">
    <subcellularLocation>
        <location evidence="1">Nucleus</location>
    </subcellularLocation>
</comment>
<protein>
    <recommendedName>
        <fullName evidence="9">HSF-type DNA-binding domain-containing protein</fullName>
    </recommendedName>
</protein>
<dbReference type="OrthoDB" id="60033at2759"/>
<feature type="region of interest" description="Disordered" evidence="8">
    <location>
        <begin position="173"/>
        <end position="323"/>
    </location>
</feature>
<keyword evidence="6" id="KW-0539">Nucleus</keyword>
<comment type="similarity">
    <text evidence="2 7">Belongs to the HSF family.</text>
</comment>
<feature type="compositionally biased region" description="Low complexity" evidence="8">
    <location>
        <begin position="235"/>
        <end position="250"/>
    </location>
</feature>
<dbReference type="Gene3D" id="1.10.10.10">
    <property type="entry name" value="Winged helix-like DNA-binding domain superfamily/Winged helix DNA-binding domain"/>
    <property type="match status" value="1"/>
</dbReference>
<dbReference type="SUPFAM" id="SSF46785">
    <property type="entry name" value="Winged helix' DNA-binding domain"/>
    <property type="match status" value="1"/>
</dbReference>
<feature type="domain" description="HSF-type DNA-binding" evidence="9">
    <location>
        <begin position="33"/>
        <end position="57"/>
    </location>
</feature>
<dbReference type="GO" id="GO:0043565">
    <property type="term" value="F:sequence-specific DNA binding"/>
    <property type="evidence" value="ECO:0007669"/>
    <property type="project" value="InterPro"/>
</dbReference>
<keyword evidence="11" id="KW-1185">Reference proteome</keyword>
<evidence type="ECO:0000256" key="4">
    <source>
        <dbReference type="ARBA" id="ARBA00023125"/>
    </source>
</evidence>
<dbReference type="PROSITE" id="PS00434">
    <property type="entry name" value="HSF_DOMAIN"/>
    <property type="match status" value="1"/>
</dbReference>
<dbReference type="Proteomes" id="UP000242146">
    <property type="component" value="Unassembled WGS sequence"/>
</dbReference>
<dbReference type="PRINTS" id="PR00056">
    <property type="entry name" value="HSFDOMAIN"/>
</dbReference>
<reference evidence="10 11" key="1">
    <citation type="submission" date="2016-07" db="EMBL/GenBank/DDBJ databases">
        <title>Pervasive Adenine N6-methylation of Active Genes in Fungi.</title>
        <authorList>
            <consortium name="DOE Joint Genome Institute"/>
            <person name="Mondo S.J."/>
            <person name="Dannebaum R.O."/>
            <person name="Kuo R.C."/>
            <person name="Labutti K."/>
            <person name="Haridas S."/>
            <person name="Kuo A."/>
            <person name="Salamov A."/>
            <person name="Ahrendt S.R."/>
            <person name="Lipzen A."/>
            <person name="Sullivan W."/>
            <person name="Andreopoulos W.B."/>
            <person name="Clum A."/>
            <person name="Lindquist E."/>
            <person name="Daum C."/>
            <person name="Ramamoorthy G.K."/>
            <person name="Gryganskyi A."/>
            <person name="Culley D."/>
            <person name="Magnuson J.K."/>
            <person name="James T.Y."/>
            <person name="O'Malley M.A."/>
            <person name="Stajich J.E."/>
            <person name="Spatafora J.W."/>
            <person name="Visel A."/>
            <person name="Grigoriev I.V."/>
        </authorList>
    </citation>
    <scope>NUCLEOTIDE SEQUENCE [LARGE SCALE GENOMIC DNA]</scope>
    <source>
        <strain evidence="10 11">NRRL 3301</strain>
    </source>
</reference>
<dbReference type="PANTHER" id="PTHR10015:SF427">
    <property type="entry name" value="HEAT SHOCK FACTOR PROTEIN"/>
    <property type="match status" value="1"/>
</dbReference>
<dbReference type="InterPro" id="IPR036390">
    <property type="entry name" value="WH_DNA-bd_sf"/>
</dbReference>
<dbReference type="InterPro" id="IPR000232">
    <property type="entry name" value="HSF_DNA-bd"/>
</dbReference>
<dbReference type="InterPro" id="IPR036388">
    <property type="entry name" value="WH-like_DNA-bd_sf"/>
</dbReference>
<proteinExistence type="inferred from homology"/>
<feature type="compositionally biased region" description="Polar residues" evidence="8">
    <location>
        <begin position="305"/>
        <end position="314"/>
    </location>
</feature>
<dbReference type="GO" id="GO:0003700">
    <property type="term" value="F:DNA-binding transcription factor activity"/>
    <property type="evidence" value="ECO:0007669"/>
    <property type="project" value="InterPro"/>
</dbReference>
<evidence type="ECO:0000256" key="5">
    <source>
        <dbReference type="ARBA" id="ARBA00023163"/>
    </source>
</evidence>
<name>A0A1X2GVS7_9FUNG</name>
<evidence type="ECO:0000256" key="3">
    <source>
        <dbReference type="ARBA" id="ARBA00023015"/>
    </source>
</evidence>
<accession>A0A1X2GVS7</accession>
<keyword evidence="5" id="KW-0804">Transcription</keyword>
<gene>
    <name evidence="10" type="ORF">DM01DRAFT_1331593</name>
</gene>
<dbReference type="STRING" id="101127.A0A1X2GVS7"/>
<evidence type="ECO:0000256" key="7">
    <source>
        <dbReference type="RuleBase" id="RU004020"/>
    </source>
</evidence>
<evidence type="ECO:0000256" key="2">
    <source>
        <dbReference type="ARBA" id="ARBA00006403"/>
    </source>
</evidence>
<feature type="compositionally biased region" description="Polar residues" evidence="8">
    <location>
        <begin position="176"/>
        <end position="190"/>
    </location>
</feature>
<dbReference type="SMART" id="SM00415">
    <property type="entry name" value="HSF"/>
    <property type="match status" value="1"/>
</dbReference>
<feature type="compositionally biased region" description="Low complexity" evidence="8">
    <location>
        <begin position="261"/>
        <end position="276"/>
    </location>
</feature>
<organism evidence="10 11">
    <name type="scientific">Hesseltinella vesiculosa</name>
    <dbReference type="NCBI Taxonomy" id="101127"/>
    <lineage>
        <taxon>Eukaryota</taxon>
        <taxon>Fungi</taxon>
        <taxon>Fungi incertae sedis</taxon>
        <taxon>Mucoromycota</taxon>
        <taxon>Mucoromycotina</taxon>
        <taxon>Mucoromycetes</taxon>
        <taxon>Mucorales</taxon>
        <taxon>Cunninghamellaceae</taxon>
        <taxon>Hesseltinella</taxon>
    </lineage>
</organism>
<dbReference type="FunFam" id="1.10.10.10:FF:000027">
    <property type="entry name" value="Heat shock transcription factor 1"/>
    <property type="match status" value="1"/>
</dbReference>
<sequence length="345" mass="38961">MVGDIQYQHLIAWTYSGTSFIVCNITEFSRDVLPKHFKHNNFSSFVRQLNMYGFHKVNKSPRGHRTLAENQIWEFSHNKFLRGRPELLDEIKRKALETDLSRRDLNGADINSQVTMMQMAQSEMRQQLLQLQSSMTRLTNDFELTKKQQAAQNEMMHNLLQFMSQHLGVPLPASLSVDTNDTSKARNSMEQPPPIFVTSHDISPKAEPFYGSQHQPGYHSPTSPSPPRLADLNAPSPSYQQQHSHHQLSLTVQTNNLHHISPSSPSSPVQPSSPASYHAAVNTPLPPSPSPGSFFSEDDPALYSNPHSPNTSQFMLDPSFPQDQNVHRMSLQDAHIHPSSLLPFQ</sequence>
<evidence type="ECO:0000313" key="10">
    <source>
        <dbReference type="EMBL" id="ORX62133.1"/>
    </source>
</evidence>
<dbReference type="PANTHER" id="PTHR10015">
    <property type="entry name" value="HEAT SHOCK TRANSCRIPTION FACTOR"/>
    <property type="match status" value="1"/>
</dbReference>
<dbReference type="EMBL" id="MCGT01000002">
    <property type="protein sequence ID" value="ORX62133.1"/>
    <property type="molecule type" value="Genomic_DNA"/>
</dbReference>
<comment type="caution">
    <text evidence="10">The sequence shown here is derived from an EMBL/GenBank/DDBJ whole genome shotgun (WGS) entry which is preliminary data.</text>
</comment>
<evidence type="ECO:0000256" key="8">
    <source>
        <dbReference type="SAM" id="MobiDB-lite"/>
    </source>
</evidence>